<dbReference type="Proteomes" id="UP000321723">
    <property type="component" value="Unassembled WGS sequence"/>
</dbReference>
<gene>
    <name evidence="1" type="ORF">CHO01_29110</name>
    <name evidence="2" type="ORF">HNR08_003476</name>
</gene>
<evidence type="ECO:0000313" key="2">
    <source>
        <dbReference type="EMBL" id="MBB5474740.1"/>
    </source>
</evidence>
<protein>
    <submittedName>
        <fullName evidence="1">Uncharacterized protein</fullName>
    </submittedName>
</protein>
<organism evidence="1 3">
    <name type="scientific">Cellulomonas hominis</name>
    <dbReference type="NCBI Taxonomy" id="156981"/>
    <lineage>
        <taxon>Bacteria</taxon>
        <taxon>Bacillati</taxon>
        <taxon>Actinomycetota</taxon>
        <taxon>Actinomycetes</taxon>
        <taxon>Micrococcales</taxon>
        <taxon>Cellulomonadaceae</taxon>
        <taxon>Cellulomonas</taxon>
    </lineage>
</organism>
<comment type="caution">
    <text evidence="1">The sequence shown here is derived from an EMBL/GenBank/DDBJ whole genome shotgun (WGS) entry which is preliminary data.</text>
</comment>
<reference evidence="2 4" key="2">
    <citation type="submission" date="2020-08" db="EMBL/GenBank/DDBJ databases">
        <title>Sequencing the genomes of 1000 actinobacteria strains.</title>
        <authorList>
            <person name="Klenk H.-P."/>
        </authorList>
    </citation>
    <scope>NUCLEOTIDE SEQUENCE [LARGE SCALE GENOMIC DNA]</scope>
    <source>
        <strain evidence="2 4">DSM 9581</strain>
    </source>
</reference>
<proteinExistence type="predicted"/>
<dbReference type="EMBL" id="BJVQ01000048">
    <property type="protein sequence ID" value="GEL47795.1"/>
    <property type="molecule type" value="Genomic_DNA"/>
</dbReference>
<evidence type="ECO:0000313" key="1">
    <source>
        <dbReference type="EMBL" id="GEL47795.1"/>
    </source>
</evidence>
<dbReference type="Proteomes" id="UP000564629">
    <property type="component" value="Unassembled WGS sequence"/>
</dbReference>
<evidence type="ECO:0000313" key="4">
    <source>
        <dbReference type="Proteomes" id="UP000564629"/>
    </source>
</evidence>
<sequence>MTEQTMHPVQVADGDQAITITAAGLGPQARAHLRVEVAGTVLEVSLHEPEVAALARALDLARVVVADAALTSTDPGYYVCGRDSHGNIRMAGGAGALIAGPTDDAVTVAGWLRRARPGSRHAKAYQAALDLLTGEGAAMRPRPEPGQARTCPGCGQDKRGEDLCCDSCWARIPTSLPYAPHWRTRVHNARREGNWTRLEAALDAAHAWLIAHPREVRR</sequence>
<name>A0A511FEW5_9CELL</name>
<dbReference type="RefSeq" id="WP_146839215.1">
    <property type="nucleotide sequence ID" value="NZ_BJVQ01000048.1"/>
</dbReference>
<dbReference type="AlphaFoldDB" id="A0A511FEW5"/>
<accession>A0A511FEW5</accession>
<reference evidence="1 3" key="1">
    <citation type="submission" date="2019-07" db="EMBL/GenBank/DDBJ databases">
        <title>Whole genome shotgun sequence of Cellulomonas hominis NBRC 16055.</title>
        <authorList>
            <person name="Hosoyama A."/>
            <person name="Uohara A."/>
            <person name="Ohji S."/>
            <person name="Ichikawa N."/>
        </authorList>
    </citation>
    <scope>NUCLEOTIDE SEQUENCE [LARGE SCALE GENOMIC DNA]</scope>
    <source>
        <strain evidence="1 3">NBRC 16055</strain>
    </source>
</reference>
<keyword evidence="3" id="KW-1185">Reference proteome</keyword>
<dbReference type="EMBL" id="JACHDN010000001">
    <property type="protein sequence ID" value="MBB5474740.1"/>
    <property type="molecule type" value="Genomic_DNA"/>
</dbReference>
<evidence type="ECO:0000313" key="3">
    <source>
        <dbReference type="Proteomes" id="UP000321723"/>
    </source>
</evidence>